<name>A0A284RW96_ARMOS</name>
<reference evidence="2" key="1">
    <citation type="journal article" date="2017" name="Nat. Ecol. Evol.">
        <title>Genome expansion and lineage-specific genetic innovations in the forest pathogenic fungi Armillaria.</title>
        <authorList>
            <person name="Sipos G."/>
            <person name="Prasanna A.N."/>
            <person name="Walter M.C."/>
            <person name="O'Connor E."/>
            <person name="Balint B."/>
            <person name="Krizsan K."/>
            <person name="Kiss B."/>
            <person name="Hess J."/>
            <person name="Varga T."/>
            <person name="Slot J."/>
            <person name="Riley R."/>
            <person name="Boka B."/>
            <person name="Rigling D."/>
            <person name="Barry K."/>
            <person name="Lee J."/>
            <person name="Mihaltcheva S."/>
            <person name="LaButti K."/>
            <person name="Lipzen A."/>
            <person name="Waldron R."/>
            <person name="Moloney N.M."/>
            <person name="Sperisen C."/>
            <person name="Kredics L."/>
            <person name="Vagvoelgyi C."/>
            <person name="Patrignani A."/>
            <person name="Fitzpatrick D."/>
            <person name="Nagy I."/>
            <person name="Doyle S."/>
            <person name="Anderson J.B."/>
            <person name="Grigoriev I.V."/>
            <person name="Gueldener U."/>
            <person name="Muensterkoetter M."/>
            <person name="Nagy L.G."/>
        </authorList>
    </citation>
    <scope>NUCLEOTIDE SEQUENCE [LARGE SCALE GENOMIC DNA]</scope>
    <source>
        <strain evidence="2">C18/9</strain>
    </source>
</reference>
<dbReference type="AlphaFoldDB" id="A0A284RW96"/>
<accession>A0A284RW96</accession>
<evidence type="ECO:0000313" key="1">
    <source>
        <dbReference type="EMBL" id="SJL13034.1"/>
    </source>
</evidence>
<gene>
    <name evidence="1" type="ORF">ARMOST_16470</name>
</gene>
<keyword evidence="2" id="KW-1185">Reference proteome</keyword>
<proteinExistence type="predicted"/>
<dbReference type="Proteomes" id="UP000219338">
    <property type="component" value="Unassembled WGS sequence"/>
</dbReference>
<organism evidence="1 2">
    <name type="scientific">Armillaria ostoyae</name>
    <name type="common">Armillaria root rot fungus</name>
    <dbReference type="NCBI Taxonomy" id="47428"/>
    <lineage>
        <taxon>Eukaryota</taxon>
        <taxon>Fungi</taxon>
        <taxon>Dikarya</taxon>
        <taxon>Basidiomycota</taxon>
        <taxon>Agaricomycotina</taxon>
        <taxon>Agaricomycetes</taxon>
        <taxon>Agaricomycetidae</taxon>
        <taxon>Agaricales</taxon>
        <taxon>Marasmiineae</taxon>
        <taxon>Physalacriaceae</taxon>
        <taxon>Armillaria</taxon>
    </lineage>
</organism>
<dbReference type="EMBL" id="FUEG01000018">
    <property type="protein sequence ID" value="SJL13034.1"/>
    <property type="molecule type" value="Genomic_DNA"/>
</dbReference>
<sequence>MKAEGSTVTQALYPSSSLLAIDIAVLLNIAEEKRVVRNPYLTSGVCNSIAVACNFTMRGTHYNFYRSMMLRSFTLGFNSDIDSIPYGRLAATERMKGLPCRFTSDTAIN</sequence>
<protein>
    <submittedName>
        <fullName evidence="1">Uncharacterized protein</fullName>
    </submittedName>
</protein>
<evidence type="ECO:0000313" key="2">
    <source>
        <dbReference type="Proteomes" id="UP000219338"/>
    </source>
</evidence>